<accession>A0A6A1VG95</accession>
<dbReference type="InterPro" id="IPR036277">
    <property type="entry name" value="SMC_hinge_sf"/>
</dbReference>
<dbReference type="SUPFAM" id="SSF52540">
    <property type="entry name" value="P-loop containing nucleoside triphosphate hydrolases"/>
    <property type="match status" value="1"/>
</dbReference>
<evidence type="ECO:0000256" key="10">
    <source>
        <dbReference type="ARBA" id="ARBA00023204"/>
    </source>
</evidence>
<dbReference type="GO" id="GO:0035861">
    <property type="term" value="C:site of double-strand break"/>
    <property type="evidence" value="ECO:0007669"/>
    <property type="project" value="TreeGrafter"/>
</dbReference>
<feature type="compositionally biased region" description="Basic and acidic residues" evidence="13">
    <location>
        <begin position="716"/>
        <end position="726"/>
    </location>
</feature>
<keyword evidence="16" id="KW-1185">Reference proteome</keyword>
<dbReference type="Proteomes" id="UP000516437">
    <property type="component" value="Chromosome 6"/>
</dbReference>
<dbReference type="GO" id="GO:0003697">
    <property type="term" value="F:single-stranded DNA binding"/>
    <property type="evidence" value="ECO:0007669"/>
    <property type="project" value="TreeGrafter"/>
</dbReference>
<evidence type="ECO:0000256" key="2">
    <source>
        <dbReference type="ARBA" id="ARBA00004286"/>
    </source>
</evidence>
<dbReference type="Gene3D" id="3.40.50.300">
    <property type="entry name" value="P-loop containing nucleotide triphosphate hydrolases"/>
    <property type="match status" value="2"/>
</dbReference>
<keyword evidence="11" id="KW-0539">Nucleus</keyword>
<keyword evidence="9" id="KW-0233">DNA recombination</keyword>
<keyword evidence="6" id="KW-0227">DNA damage</keyword>
<dbReference type="SUPFAM" id="SSF75553">
    <property type="entry name" value="Smc hinge domain"/>
    <property type="match status" value="1"/>
</dbReference>
<dbReference type="EMBL" id="RXIC02000024">
    <property type="protein sequence ID" value="KAB1210877.1"/>
    <property type="molecule type" value="Genomic_DNA"/>
</dbReference>
<evidence type="ECO:0000256" key="6">
    <source>
        <dbReference type="ARBA" id="ARBA00022763"/>
    </source>
</evidence>
<evidence type="ECO:0000313" key="16">
    <source>
        <dbReference type="Proteomes" id="UP000516437"/>
    </source>
</evidence>
<evidence type="ECO:0000256" key="3">
    <source>
        <dbReference type="ARBA" id="ARBA00006793"/>
    </source>
</evidence>
<dbReference type="GO" id="GO:0003684">
    <property type="term" value="F:damaged DNA binding"/>
    <property type="evidence" value="ECO:0007669"/>
    <property type="project" value="TreeGrafter"/>
</dbReference>
<gene>
    <name evidence="15" type="ORF">CJ030_MR6G019732</name>
</gene>
<evidence type="ECO:0000256" key="4">
    <source>
        <dbReference type="ARBA" id="ARBA00022454"/>
    </source>
</evidence>
<feature type="coiled-coil region" evidence="12">
    <location>
        <begin position="264"/>
        <end position="305"/>
    </location>
</feature>
<keyword evidence="5" id="KW-0547">Nucleotide-binding</keyword>
<proteinExistence type="inferred from homology"/>
<reference evidence="15 16" key="1">
    <citation type="journal article" date="2019" name="Plant Biotechnol. J.">
        <title>The red bayberry genome and genetic basis of sex determination.</title>
        <authorList>
            <person name="Jia H.M."/>
            <person name="Jia H.J."/>
            <person name="Cai Q.L."/>
            <person name="Wang Y."/>
            <person name="Zhao H.B."/>
            <person name="Yang W.F."/>
            <person name="Wang G.Y."/>
            <person name="Li Y.H."/>
            <person name="Zhan D.L."/>
            <person name="Shen Y.T."/>
            <person name="Niu Q.F."/>
            <person name="Chang L."/>
            <person name="Qiu J."/>
            <person name="Zhao L."/>
            <person name="Xie H.B."/>
            <person name="Fu W.Y."/>
            <person name="Jin J."/>
            <person name="Li X.W."/>
            <person name="Jiao Y."/>
            <person name="Zhou C.C."/>
            <person name="Tu T."/>
            <person name="Chai C.Y."/>
            <person name="Gao J.L."/>
            <person name="Fan L.J."/>
            <person name="van de Weg E."/>
            <person name="Wang J.Y."/>
            <person name="Gao Z.S."/>
        </authorList>
    </citation>
    <scope>NUCLEOTIDE SEQUENCE [LARGE SCALE GENOMIC DNA]</scope>
    <source>
        <tissue evidence="15">Leaves</tissue>
    </source>
</reference>
<organism evidence="15 16">
    <name type="scientific">Morella rubra</name>
    <name type="common">Chinese bayberry</name>
    <dbReference type="NCBI Taxonomy" id="262757"/>
    <lineage>
        <taxon>Eukaryota</taxon>
        <taxon>Viridiplantae</taxon>
        <taxon>Streptophyta</taxon>
        <taxon>Embryophyta</taxon>
        <taxon>Tracheophyta</taxon>
        <taxon>Spermatophyta</taxon>
        <taxon>Magnoliopsida</taxon>
        <taxon>eudicotyledons</taxon>
        <taxon>Gunneridae</taxon>
        <taxon>Pentapetalae</taxon>
        <taxon>rosids</taxon>
        <taxon>fabids</taxon>
        <taxon>Fagales</taxon>
        <taxon>Myricaceae</taxon>
        <taxon>Morella</taxon>
    </lineage>
</organism>
<evidence type="ECO:0000256" key="7">
    <source>
        <dbReference type="ARBA" id="ARBA00022840"/>
    </source>
</evidence>
<feature type="region of interest" description="Disordered" evidence="13">
    <location>
        <begin position="716"/>
        <end position="736"/>
    </location>
</feature>
<dbReference type="PANTHER" id="PTHR19306:SF6">
    <property type="entry name" value="STRUCTURAL MAINTENANCE OF CHROMOSOMES PROTEIN 6"/>
    <property type="match status" value="1"/>
</dbReference>
<dbReference type="InterPro" id="IPR003395">
    <property type="entry name" value="RecF/RecN/SMC_N"/>
</dbReference>
<dbReference type="OrthoDB" id="10072614at2759"/>
<protein>
    <submittedName>
        <fullName evidence="15">Structural maintenance of chromosomes protein 6B</fullName>
    </submittedName>
</protein>
<evidence type="ECO:0000256" key="5">
    <source>
        <dbReference type="ARBA" id="ARBA00022741"/>
    </source>
</evidence>
<dbReference type="InterPro" id="IPR027417">
    <property type="entry name" value="P-loop_NTPase"/>
</dbReference>
<keyword evidence="8 12" id="KW-0175">Coiled coil</keyword>
<feature type="coiled-coil region" evidence="12">
    <location>
        <begin position="785"/>
        <end position="890"/>
    </location>
</feature>
<evidence type="ECO:0000256" key="12">
    <source>
        <dbReference type="SAM" id="Coils"/>
    </source>
</evidence>
<dbReference type="Pfam" id="PF02463">
    <property type="entry name" value="SMC_N"/>
    <property type="match status" value="1"/>
</dbReference>
<feature type="coiled-coil region" evidence="12">
    <location>
        <begin position="929"/>
        <end position="963"/>
    </location>
</feature>
<comment type="subcellular location">
    <subcellularLocation>
        <location evidence="2">Chromosome</location>
    </subcellularLocation>
    <subcellularLocation>
        <location evidence="1">Nucleus</location>
    </subcellularLocation>
</comment>
<name>A0A6A1VG95_9ROSI</name>
<evidence type="ECO:0000256" key="13">
    <source>
        <dbReference type="SAM" id="MobiDB-lite"/>
    </source>
</evidence>
<feature type="domain" description="RecF/RecN/SMC N-terminal" evidence="14">
    <location>
        <begin position="91"/>
        <end position="1118"/>
    </location>
</feature>
<sequence>MIKTRDPSVGTNFLTFKKPSSVDTVTISSHIQTTLFPPLAHSYFNPRTRTPELKSLGSSPLGFRRGKPRSWITLEVFPDPIIPRPSNTGIVKRIRLENFMCHSNLQIELGEWVNFITGQNGSGKSAILTALCVAFGCRAKGTQRASSLKDFIKSGCSYALVYVEIKNEGEDAFKREIYGDVIVLERRISESTSSTVLKDHQGRKVASRKDELRELIEHFNIDVENPCVIMSQDKSREFLHSGNDKDKFKFFFKATLLQQVSDLLQNIYEHLKSATALVQELEQSIKPVQKELDELKGKIKNMEHVEEISQQVQQLKKKLAWSWVYDVDRQLTEQTAKIGILKDRIPACQAKIDLQLSVVEELRERICEEKAQIACMMEKTSEVRRMKDELQQTLSLATKEKLELDEEYRRKTNHIQKMAKHVNFLEQQIEEIHEQHVKNTQAEESEIEERLKGLQHEVDAANSTLTSLKEEESALLESINEGSSEITRIRNEVEEFERKHREIAYAIRELHQHQTNKVTAFGGDRVINLLRAVERHQQRFKKPPVGPIGSHLNLVNGDTWARAVENAIGRLLNAFIVTNHKDALVLRGCAREANYNHLQIIIYDFARPRLNIPPHMLPQTSHPSTLSVLHTENHIVYNVLVDMGDAERQVLVRDYDVGKAVAFDQRILNLKEVYTSDGYKMFTRGTVQTTLPPNKKQRSGRLCSSFDAQIEDLQRDESNMREEAQRHKMKKRNAEESLQDLQEHLRSIKRRRTDAERDLMSKKLALRDVTNSYVAESSSSPVSNVDEIHEEISKVREEIQEKEILLEKLQVRMDKAEAKANELKVSLENLCESAKGDIDAFDKSENDLIKLEQALLDEELKKSHYEGIMNNKVLSLIKDAEAHYQELEKTRLESCGKASIICPESEIEALGGCDGSTPEQLSAQLTRLNQRLQHESQRYSESIDDLRMLYEKKERKILRKQQTYKAFRAKLNACEKALNLRWSKFQRNATLLKRQLTWQFNGHLRKKGISGQIKVSYEDKTLSVEVKMPQDASSSTVRDTRGLSGGERSFSTLCFALALHEMTEAPFRAMDEFDVFMDAVSRKISLDTLVDFALAQGSQWIFITPHDISMVKQRERVKKQQMAAPRS</sequence>
<evidence type="ECO:0000256" key="11">
    <source>
        <dbReference type="ARBA" id="ARBA00023242"/>
    </source>
</evidence>
<evidence type="ECO:0000313" key="15">
    <source>
        <dbReference type="EMBL" id="KAB1210877.1"/>
    </source>
</evidence>
<dbReference type="GO" id="GO:0000724">
    <property type="term" value="P:double-strand break repair via homologous recombination"/>
    <property type="evidence" value="ECO:0007669"/>
    <property type="project" value="TreeGrafter"/>
</dbReference>
<evidence type="ECO:0000256" key="1">
    <source>
        <dbReference type="ARBA" id="ARBA00004123"/>
    </source>
</evidence>
<dbReference type="GO" id="GO:0005634">
    <property type="term" value="C:nucleus"/>
    <property type="evidence" value="ECO:0007669"/>
    <property type="project" value="UniProtKB-SubCell"/>
</dbReference>
<evidence type="ECO:0000256" key="9">
    <source>
        <dbReference type="ARBA" id="ARBA00023172"/>
    </source>
</evidence>
<dbReference type="GO" id="GO:0030915">
    <property type="term" value="C:Smc5-Smc6 complex"/>
    <property type="evidence" value="ECO:0007669"/>
    <property type="project" value="TreeGrafter"/>
</dbReference>
<comment type="similarity">
    <text evidence="3">Belongs to the SMC family. SMC6 subfamily.</text>
</comment>
<keyword evidence="10" id="KW-0234">DNA repair</keyword>
<dbReference type="GO" id="GO:0005524">
    <property type="term" value="F:ATP binding"/>
    <property type="evidence" value="ECO:0007669"/>
    <property type="project" value="UniProtKB-KW"/>
</dbReference>
<dbReference type="GO" id="GO:0051276">
    <property type="term" value="P:chromosome organization"/>
    <property type="evidence" value="ECO:0007669"/>
    <property type="project" value="InterPro"/>
</dbReference>
<keyword evidence="7" id="KW-0067">ATP-binding</keyword>
<evidence type="ECO:0000259" key="14">
    <source>
        <dbReference type="Pfam" id="PF02463"/>
    </source>
</evidence>
<comment type="caution">
    <text evidence="15">The sequence shown here is derived from an EMBL/GenBank/DDBJ whole genome shotgun (WGS) entry which is preliminary data.</text>
</comment>
<dbReference type="AlphaFoldDB" id="A0A6A1VG95"/>
<keyword evidence="4" id="KW-0158">Chromosome</keyword>
<evidence type="ECO:0000256" key="8">
    <source>
        <dbReference type="ARBA" id="ARBA00023054"/>
    </source>
</evidence>
<dbReference type="PANTHER" id="PTHR19306">
    <property type="entry name" value="STRUCTURAL MAINTENANCE OF CHROMOSOMES 5,6 SMC5, SMC6"/>
    <property type="match status" value="1"/>
</dbReference>
<feature type="coiled-coil region" evidence="12">
    <location>
        <begin position="387"/>
        <end position="499"/>
    </location>
</feature>